<dbReference type="PANTHER" id="PTHR39966:SF3">
    <property type="entry name" value="DUF438 DOMAIN-CONTAINING PROTEIN"/>
    <property type="match status" value="1"/>
</dbReference>
<reference evidence="1 2" key="1">
    <citation type="submission" date="2019-11" db="EMBL/GenBank/DDBJ databases">
        <authorList>
            <person name="Zheng R.K."/>
            <person name="Sun C.M."/>
        </authorList>
    </citation>
    <scope>NUCLEOTIDE SEQUENCE [LARGE SCALE GENOMIC DNA]</scope>
    <source>
        <strain evidence="1 2">WC007</strain>
    </source>
</reference>
<sequence length="253" mass="29182">MIAIEERVEHLLIIFEFLLKGDSQEKLLSENKDFLGNCSPTDVSSLVDRLVSVGTPMERIKTGIDKLMAMLRPAIENHPYIPPSSETYLGCLLENNRILDEKLGAIQPLLKQLNEFPENESNKTSLGAAIIELSKYRNYYEIKESILFPEIRRHISKSGCLTVMTSYHKEIKTKLEQVLHLLSSDNLDLAEFNKVVSELLLIMYDVKFREERILYIIVQDSISETVLNSLYDESMEIGFPYFQPNFEDKKKNE</sequence>
<gene>
    <name evidence="1" type="ORF">GM418_03575</name>
</gene>
<dbReference type="KEGG" id="mcos:GM418_03575"/>
<dbReference type="Proteomes" id="UP000428260">
    <property type="component" value="Chromosome"/>
</dbReference>
<name>A0A6I6JSB6_9BACT</name>
<dbReference type="EMBL" id="CP046401">
    <property type="protein sequence ID" value="QGY42763.1"/>
    <property type="molecule type" value="Genomic_DNA"/>
</dbReference>
<keyword evidence="2" id="KW-1185">Reference proteome</keyword>
<evidence type="ECO:0000313" key="2">
    <source>
        <dbReference type="Proteomes" id="UP000428260"/>
    </source>
</evidence>
<protein>
    <submittedName>
        <fullName evidence="1">Uncharacterized protein</fullName>
    </submittedName>
</protein>
<dbReference type="Gene3D" id="1.20.120.520">
    <property type="entry name" value="nmb1532 protein domain like"/>
    <property type="match status" value="1"/>
</dbReference>
<proteinExistence type="predicted"/>
<dbReference type="GO" id="GO:0005886">
    <property type="term" value="C:plasma membrane"/>
    <property type="evidence" value="ECO:0007669"/>
    <property type="project" value="TreeGrafter"/>
</dbReference>
<dbReference type="PANTHER" id="PTHR39966">
    <property type="entry name" value="BLL2471 PROTEIN-RELATED"/>
    <property type="match status" value="1"/>
</dbReference>
<dbReference type="RefSeq" id="WP_158863223.1">
    <property type="nucleotide sequence ID" value="NZ_CP046401.1"/>
</dbReference>
<accession>A0A6I6JSB6</accession>
<evidence type="ECO:0000313" key="1">
    <source>
        <dbReference type="EMBL" id="QGY42763.1"/>
    </source>
</evidence>
<organism evidence="1 2">
    <name type="scientific">Maribellus comscasis</name>
    <dbReference type="NCBI Taxonomy" id="2681766"/>
    <lineage>
        <taxon>Bacteria</taxon>
        <taxon>Pseudomonadati</taxon>
        <taxon>Bacteroidota</taxon>
        <taxon>Bacteroidia</taxon>
        <taxon>Marinilabiliales</taxon>
        <taxon>Prolixibacteraceae</taxon>
        <taxon>Maribellus</taxon>
    </lineage>
</organism>
<dbReference type="AlphaFoldDB" id="A0A6I6JSB6"/>